<accession>A0A1E5VHN3</accession>
<evidence type="ECO:0000313" key="3">
    <source>
        <dbReference type="EMBL" id="OEL24640.1"/>
    </source>
</evidence>
<dbReference type="AlphaFoldDB" id="A0A1E5VHN3"/>
<dbReference type="InterPro" id="IPR023393">
    <property type="entry name" value="START-like_dom_sf"/>
</dbReference>
<proteinExistence type="predicted"/>
<protein>
    <recommendedName>
        <fullName evidence="5">Bet v I/Major latex protein domain-containing protein</fullName>
    </recommendedName>
</protein>
<comment type="subcellular location">
    <subcellularLocation>
        <location evidence="1">Nucleus</location>
    </subcellularLocation>
</comment>
<dbReference type="EMBL" id="LWDX02039252">
    <property type="protein sequence ID" value="OEL24640.1"/>
    <property type="molecule type" value="Genomic_DNA"/>
</dbReference>
<sequence>MVVEGSALAAQLKSQVSEVRVTPAGEGASCVVRVTVEYKRLDSVPLAPEDQAKLVQGYLNSSRGSRSTSSRTPTSSPELPLDRSTP</sequence>
<reference evidence="3 4" key="1">
    <citation type="submission" date="2016-09" db="EMBL/GenBank/DDBJ databases">
        <title>The draft genome of Dichanthelium oligosanthes: A C3 panicoid grass species.</title>
        <authorList>
            <person name="Studer A.J."/>
            <person name="Schnable J.C."/>
            <person name="Brutnell T.P."/>
        </authorList>
    </citation>
    <scope>NUCLEOTIDE SEQUENCE [LARGE SCALE GENOMIC DNA]</scope>
    <source>
        <strain evidence="4">cv. Kellogg 1175</strain>
        <tissue evidence="3">Leaf</tissue>
    </source>
</reference>
<organism evidence="3 4">
    <name type="scientific">Dichanthelium oligosanthes</name>
    <dbReference type="NCBI Taxonomy" id="888268"/>
    <lineage>
        <taxon>Eukaryota</taxon>
        <taxon>Viridiplantae</taxon>
        <taxon>Streptophyta</taxon>
        <taxon>Embryophyta</taxon>
        <taxon>Tracheophyta</taxon>
        <taxon>Spermatophyta</taxon>
        <taxon>Magnoliopsida</taxon>
        <taxon>Liliopsida</taxon>
        <taxon>Poales</taxon>
        <taxon>Poaceae</taxon>
        <taxon>PACMAD clade</taxon>
        <taxon>Panicoideae</taxon>
        <taxon>Panicodae</taxon>
        <taxon>Paniceae</taxon>
        <taxon>Dichantheliinae</taxon>
        <taxon>Dichanthelium</taxon>
    </lineage>
</organism>
<feature type="region of interest" description="Disordered" evidence="2">
    <location>
        <begin position="57"/>
        <end position="86"/>
    </location>
</feature>
<keyword evidence="4" id="KW-1185">Reference proteome</keyword>
<comment type="caution">
    <text evidence="3">The sequence shown here is derived from an EMBL/GenBank/DDBJ whole genome shotgun (WGS) entry which is preliminary data.</text>
</comment>
<dbReference type="Proteomes" id="UP000095767">
    <property type="component" value="Unassembled WGS sequence"/>
</dbReference>
<name>A0A1E5VHN3_9POAL</name>
<evidence type="ECO:0000313" key="4">
    <source>
        <dbReference type="Proteomes" id="UP000095767"/>
    </source>
</evidence>
<feature type="compositionally biased region" description="Low complexity" evidence="2">
    <location>
        <begin position="61"/>
        <end position="77"/>
    </location>
</feature>
<dbReference type="Gene3D" id="3.30.530.20">
    <property type="match status" value="1"/>
</dbReference>
<dbReference type="GO" id="GO:0005634">
    <property type="term" value="C:nucleus"/>
    <property type="evidence" value="ECO:0007669"/>
    <property type="project" value="UniProtKB-SubCell"/>
</dbReference>
<gene>
    <name evidence="3" type="ORF">BAE44_0014341</name>
</gene>
<dbReference type="SUPFAM" id="SSF55961">
    <property type="entry name" value="Bet v1-like"/>
    <property type="match status" value="1"/>
</dbReference>
<evidence type="ECO:0008006" key="5">
    <source>
        <dbReference type="Google" id="ProtNLM"/>
    </source>
</evidence>
<evidence type="ECO:0000256" key="2">
    <source>
        <dbReference type="SAM" id="MobiDB-lite"/>
    </source>
</evidence>
<evidence type="ECO:0000256" key="1">
    <source>
        <dbReference type="ARBA" id="ARBA00004123"/>
    </source>
</evidence>